<dbReference type="InterPro" id="IPR050807">
    <property type="entry name" value="TransReg_Diox_bact_type"/>
</dbReference>
<dbReference type="CDD" id="cd02208">
    <property type="entry name" value="cupin_RmlC-like"/>
    <property type="match status" value="1"/>
</dbReference>
<dbReference type="Pfam" id="PF01381">
    <property type="entry name" value="HTH_3"/>
    <property type="match status" value="1"/>
</dbReference>
<dbReference type="CDD" id="cd00093">
    <property type="entry name" value="HTH_XRE"/>
    <property type="match status" value="1"/>
</dbReference>
<dbReference type="STRING" id="596315.HMPREF0634_0641"/>
<proteinExistence type="predicted"/>
<dbReference type="InterPro" id="IPR014710">
    <property type="entry name" value="RmlC-like_jellyroll"/>
</dbReference>
<dbReference type="InterPro" id="IPR011051">
    <property type="entry name" value="RmlC_Cupin_sf"/>
</dbReference>
<dbReference type="Gene3D" id="2.60.120.10">
    <property type="entry name" value="Jelly Rolls"/>
    <property type="match status" value="1"/>
</dbReference>
<dbReference type="SUPFAM" id="SSF51182">
    <property type="entry name" value="RmlC-like cupins"/>
    <property type="match status" value="1"/>
</dbReference>
<dbReference type="GeneID" id="84800999"/>
<accession>E0E3Z9</accession>
<sequence>MDIIQLSNRLIEYRKSNNLTIKDFSDMSGISTALLSQLERGVGNPSLSVLNSIADTMNTSLSSLLEEPVVLENLVRRSDTLSTIVYPCRNNLEFQLLTTRSTTQSINLVRIIFHAHSETNYQPLGKTVSDDIIHIEKGSIIVQTDDGKSIQLKKGDTMRIPPDLRYKFKNISVHKAHMICATNKLEVR</sequence>
<dbReference type="InterPro" id="IPR001387">
    <property type="entry name" value="Cro/C1-type_HTH"/>
</dbReference>
<dbReference type="SUPFAM" id="SSF47413">
    <property type="entry name" value="lambda repressor-like DNA-binding domains"/>
    <property type="match status" value="1"/>
</dbReference>
<dbReference type="InterPro" id="IPR008579">
    <property type="entry name" value="UGlyAH_Cupin_dom"/>
</dbReference>
<feature type="domain" description="HTH cro/C1-type" evidence="2">
    <location>
        <begin position="10"/>
        <end position="64"/>
    </location>
</feature>
<comment type="caution">
    <text evidence="3">The sequence shown here is derived from an EMBL/GenBank/DDBJ whole genome shotgun (WGS) entry which is preliminary data.</text>
</comment>
<reference evidence="3 4" key="1">
    <citation type="submission" date="2010-08" db="EMBL/GenBank/DDBJ databases">
        <authorList>
            <person name="Harkins D.M."/>
            <person name="Madupu R."/>
            <person name="Durkin A.S."/>
            <person name="Torralba M."/>
            <person name="Methe B."/>
            <person name="Sutton G.G."/>
            <person name="Nelson K.E."/>
        </authorList>
    </citation>
    <scope>NUCLEOTIDE SEQUENCE [LARGE SCALE GENOMIC DNA]</scope>
    <source>
        <strain evidence="3 4">DSM 17678</strain>
    </source>
</reference>
<dbReference type="Gene3D" id="1.10.260.40">
    <property type="entry name" value="lambda repressor-like DNA-binding domains"/>
    <property type="match status" value="1"/>
</dbReference>
<dbReference type="RefSeq" id="WP_007789935.1">
    <property type="nucleotide sequence ID" value="NZ_ADGQ01000060.1"/>
</dbReference>
<dbReference type="PROSITE" id="PS50943">
    <property type="entry name" value="HTH_CROC1"/>
    <property type="match status" value="1"/>
</dbReference>
<dbReference type="EMBL" id="ADGQ01000060">
    <property type="protein sequence ID" value="EFM64362.1"/>
    <property type="molecule type" value="Genomic_DNA"/>
</dbReference>
<dbReference type="InterPro" id="IPR010982">
    <property type="entry name" value="Lambda_DNA-bd_dom_sf"/>
</dbReference>
<dbReference type="PANTHER" id="PTHR46797:SF1">
    <property type="entry name" value="METHYLPHOSPHONATE SYNTHASE"/>
    <property type="match status" value="1"/>
</dbReference>
<organism evidence="3 4">
    <name type="scientific">Peptostreptococcus stomatis DSM 17678</name>
    <dbReference type="NCBI Taxonomy" id="596315"/>
    <lineage>
        <taxon>Bacteria</taxon>
        <taxon>Bacillati</taxon>
        <taxon>Bacillota</taxon>
        <taxon>Clostridia</taxon>
        <taxon>Peptostreptococcales</taxon>
        <taxon>Peptostreptococcaceae</taxon>
        <taxon>Peptostreptococcus</taxon>
    </lineage>
</organism>
<dbReference type="AlphaFoldDB" id="E0E3Z9"/>
<dbReference type="SMART" id="SM00530">
    <property type="entry name" value="HTH_XRE"/>
    <property type="match status" value="1"/>
</dbReference>
<name>E0E3Z9_9FIRM</name>
<dbReference type="GO" id="GO:0005829">
    <property type="term" value="C:cytosol"/>
    <property type="evidence" value="ECO:0007669"/>
    <property type="project" value="TreeGrafter"/>
</dbReference>
<dbReference type="OrthoDB" id="9814553at2"/>
<dbReference type="Pfam" id="PF05899">
    <property type="entry name" value="Cupin_3"/>
    <property type="match status" value="1"/>
</dbReference>
<dbReference type="PANTHER" id="PTHR46797">
    <property type="entry name" value="HTH-TYPE TRANSCRIPTIONAL REGULATOR"/>
    <property type="match status" value="1"/>
</dbReference>
<evidence type="ECO:0000313" key="4">
    <source>
        <dbReference type="Proteomes" id="UP000003244"/>
    </source>
</evidence>
<evidence type="ECO:0000256" key="1">
    <source>
        <dbReference type="ARBA" id="ARBA00023125"/>
    </source>
</evidence>
<evidence type="ECO:0000313" key="3">
    <source>
        <dbReference type="EMBL" id="EFM64362.1"/>
    </source>
</evidence>
<dbReference type="GO" id="GO:0003700">
    <property type="term" value="F:DNA-binding transcription factor activity"/>
    <property type="evidence" value="ECO:0007669"/>
    <property type="project" value="TreeGrafter"/>
</dbReference>
<dbReference type="Proteomes" id="UP000003244">
    <property type="component" value="Unassembled WGS sequence"/>
</dbReference>
<protein>
    <submittedName>
        <fullName evidence="3">DNA-binding helix-turn-helix protein</fullName>
    </submittedName>
</protein>
<keyword evidence="4" id="KW-1185">Reference proteome</keyword>
<gene>
    <name evidence="3" type="ORF">HMPREF0634_0641</name>
</gene>
<keyword evidence="1 3" id="KW-0238">DNA-binding</keyword>
<dbReference type="eggNOG" id="COG1396">
    <property type="taxonomic scope" value="Bacteria"/>
</dbReference>
<dbReference type="GO" id="GO:0003677">
    <property type="term" value="F:DNA binding"/>
    <property type="evidence" value="ECO:0007669"/>
    <property type="project" value="UniProtKB-KW"/>
</dbReference>
<evidence type="ECO:0000259" key="2">
    <source>
        <dbReference type="PROSITE" id="PS50943"/>
    </source>
</evidence>